<feature type="modified residue" description="4-aspartylphosphate" evidence="6">
    <location>
        <position position="55"/>
    </location>
</feature>
<dbReference type="InterPro" id="IPR039420">
    <property type="entry name" value="WalR-like"/>
</dbReference>
<dbReference type="GO" id="GO:0006355">
    <property type="term" value="P:regulation of DNA-templated transcription"/>
    <property type="evidence" value="ECO:0007669"/>
    <property type="project" value="InterPro"/>
</dbReference>
<feature type="DNA-binding region" description="OmpR/PhoB-type" evidence="7">
    <location>
        <begin position="129"/>
        <end position="229"/>
    </location>
</feature>
<dbReference type="SMART" id="SM00448">
    <property type="entry name" value="REC"/>
    <property type="match status" value="1"/>
</dbReference>
<proteinExistence type="predicted"/>
<dbReference type="InterPro" id="IPR036388">
    <property type="entry name" value="WH-like_DNA-bd_sf"/>
</dbReference>
<keyword evidence="4 7" id="KW-0238">DNA-binding</keyword>
<sequence length="229" mass="26890">MGTKERLLVVEDDPDLQKVLQSQFELDGYRVETAGSGAEALEKIKKFQPEVIILDLNLPDTDGLKLCREIRNLTRTPIIILTVRDNLSDKLKGFEMGADDYLTKPFEYLELEARVRACLRRARLISPEKEELDFGHFRVIPAKREVWVKGQKIHLTRKEYDLLELFITHPGEVLTRDFIKQEIWPNKEIYPWSRTLDVHIKRLREKIEPDPENPRYIITHPGVGYRFEP</sequence>
<keyword evidence="2" id="KW-0902">Two-component regulatory system</keyword>
<feature type="domain" description="OmpR/PhoB-type" evidence="9">
    <location>
        <begin position="129"/>
        <end position="229"/>
    </location>
</feature>
<dbReference type="PANTHER" id="PTHR48111">
    <property type="entry name" value="REGULATOR OF RPOS"/>
    <property type="match status" value="1"/>
</dbReference>
<dbReference type="InterPro" id="IPR011006">
    <property type="entry name" value="CheY-like_superfamily"/>
</dbReference>
<evidence type="ECO:0000256" key="3">
    <source>
        <dbReference type="ARBA" id="ARBA00023015"/>
    </source>
</evidence>
<dbReference type="Pfam" id="PF00072">
    <property type="entry name" value="Response_reg"/>
    <property type="match status" value="1"/>
</dbReference>
<feature type="domain" description="Response regulatory" evidence="8">
    <location>
        <begin position="6"/>
        <end position="119"/>
    </location>
</feature>
<dbReference type="CDD" id="cd17574">
    <property type="entry name" value="REC_OmpR"/>
    <property type="match status" value="1"/>
</dbReference>
<dbReference type="EMBL" id="CP042909">
    <property type="protein sequence ID" value="QJA05679.1"/>
    <property type="molecule type" value="Genomic_DNA"/>
</dbReference>
<dbReference type="GO" id="GO:0000156">
    <property type="term" value="F:phosphorelay response regulator activity"/>
    <property type="evidence" value="ECO:0007669"/>
    <property type="project" value="TreeGrafter"/>
</dbReference>
<evidence type="ECO:0000256" key="4">
    <source>
        <dbReference type="ARBA" id="ARBA00023125"/>
    </source>
</evidence>
<keyword evidence="3" id="KW-0805">Transcription regulation</keyword>
<keyword evidence="1 6" id="KW-0597">Phosphoprotein</keyword>
<dbReference type="CDD" id="cd00383">
    <property type="entry name" value="trans_reg_C"/>
    <property type="match status" value="1"/>
</dbReference>
<dbReference type="AlphaFoldDB" id="A0A6H1WR94"/>
<accession>A0A6H1WR94</accession>
<evidence type="ECO:0000256" key="6">
    <source>
        <dbReference type="PROSITE-ProRule" id="PRU00169"/>
    </source>
</evidence>
<keyword evidence="5" id="KW-0804">Transcription</keyword>
<evidence type="ECO:0000256" key="1">
    <source>
        <dbReference type="ARBA" id="ARBA00022553"/>
    </source>
</evidence>
<evidence type="ECO:0000259" key="8">
    <source>
        <dbReference type="PROSITE" id="PS50110"/>
    </source>
</evidence>
<reference evidence="10 11" key="1">
    <citation type="submission" date="2019-08" db="EMBL/GenBank/DDBJ databases">
        <title>Complete genome sequence of Thermosulfurimonas marina SU872T, an anaerobic thermophilic chemolithoautotrophic bacterium isolated from a shallow marine hydrothermal vent.</title>
        <authorList>
            <person name="Allioux M."/>
            <person name="Jebbar M."/>
            <person name="Slobodkina G."/>
            <person name="Slobodkin A."/>
            <person name="Moalic Y."/>
            <person name="Frolova A."/>
            <person name="Shao Z."/>
            <person name="Alain K."/>
        </authorList>
    </citation>
    <scope>NUCLEOTIDE SEQUENCE [LARGE SCALE GENOMIC DNA]</scope>
    <source>
        <strain evidence="10 11">SU872</strain>
    </source>
</reference>
<dbReference type="Gene3D" id="6.10.250.690">
    <property type="match status" value="1"/>
</dbReference>
<dbReference type="RefSeq" id="WP_168719041.1">
    <property type="nucleotide sequence ID" value="NZ_CP042909.1"/>
</dbReference>
<evidence type="ECO:0000256" key="2">
    <source>
        <dbReference type="ARBA" id="ARBA00023012"/>
    </source>
</evidence>
<dbReference type="Proteomes" id="UP000501253">
    <property type="component" value="Chromosome"/>
</dbReference>
<dbReference type="SMART" id="SM00862">
    <property type="entry name" value="Trans_reg_C"/>
    <property type="match status" value="1"/>
</dbReference>
<dbReference type="InterPro" id="IPR001867">
    <property type="entry name" value="OmpR/PhoB-type_DNA-bd"/>
</dbReference>
<evidence type="ECO:0000313" key="10">
    <source>
        <dbReference type="EMBL" id="QJA05679.1"/>
    </source>
</evidence>
<dbReference type="SUPFAM" id="SSF52172">
    <property type="entry name" value="CheY-like"/>
    <property type="match status" value="1"/>
</dbReference>
<organism evidence="10 11">
    <name type="scientific">Thermosulfurimonas marina</name>
    <dbReference type="NCBI Taxonomy" id="2047767"/>
    <lineage>
        <taxon>Bacteria</taxon>
        <taxon>Pseudomonadati</taxon>
        <taxon>Thermodesulfobacteriota</taxon>
        <taxon>Thermodesulfobacteria</taxon>
        <taxon>Thermodesulfobacteriales</taxon>
        <taxon>Thermodesulfobacteriaceae</taxon>
        <taxon>Thermosulfurimonas</taxon>
    </lineage>
</organism>
<dbReference type="GO" id="GO:0005829">
    <property type="term" value="C:cytosol"/>
    <property type="evidence" value="ECO:0007669"/>
    <property type="project" value="TreeGrafter"/>
</dbReference>
<keyword evidence="11" id="KW-1185">Reference proteome</keyword>
<dbReference type="GO" id="GO:0032993">
    <property type="term" value="C:protein-DNA complex"/>
    <property type="evidence" value="ECO:0007669"/>
    <property type="project" value="TreeGrafter"/>
</dbReference>
<dbReference type="InterPro" id="IPR001789">
    <property type="entry name" value="Sig_transdc_resp-reg_receiver"/>
</dbReference>
<dbReference type="PROSITE" id="PS51755">
    <property type="entry name" value="OMPR_PHOB"/>
    <property type="match status" value="1"/>
</dbReference>
<protein>
    <submittedName>
        <fullName evidence="10">Response regulator transcription factor</fullName>
    </submittedName>
</protein>
<evidence type="ECO:0000313" key="11">
    <source>
        <dbReference type="Proteomes" id="UP000501253"/>
    </source>
</evidence>
<dbReference type="Gene3D" id="3.40.50.2300">
    <property type="match status" value="1"/>
</dbReference>
<dbReference type="Gene3D" id="1.10.10.10">
    <property type="entry name" value="Winged helix-like DNA-binding domain superfamily/Winged helix DNA-binding domain"/>
    <property type="match status" value="1"/>
</dbReference>
<evidence type="ECO:0000256" key="7">
    <source>
        <dbReference type="PROSITE-ProRule" id="PRU01091"/>
    </source>
</evidence>
<dbReference type="PROSITE" id="PS50110">
    <property type="entry name" value="RESPONSE_REGULATORY"/>
    <property type="match status" value="1"/>
</dbReference>
<dbReference type="Pfam" id="PF00486">
    <property type="entry name" value="Trans_reg_C"/>
    <property type="match status" value="1"/>
</dbReference>
<gene>
    <name evidence="10" type="ORF">FVE67_02185</name>
</gene>
<dbReference type="KEGG" id="tmai:FVE67_02185"/>
<dbReference type="PANTHER" id="PTHR48111:SF1">
    <property type="entry name" value="TWO-COMPONENT RESPONSE REGULATOR ORR33"/>
    <property type="match status" value="1"/>
</dbReference>
<evidence type="ECO:0000256" key="5">
    <source>
        <dbReference type="ARBA" id="ARBA00023163"/>
    </source>
</evidence>
<evidence type="ECO:0000259" key="9">
    <source>
        <dbReference type="PROSITE" id="PS51755"/>
    </source>
</evidence>
<dbReference type="GO" id="GO:0000976">
    <property type="term" value="F:transcription cis-regulatory region binding"/>
    <property type="evidence" value="ECO:0007669"/>
    <property type="project" value="TreeGrafter"/>
</dbReference>
<name>A0A6H1WR94_9BACT</name>